<evidence type="ECO:0000259" key="1">
    <source>
        <dbReference type="PROSITE" id="PS50112"/>
    </source>
</evidence>
<feature type="domain" description="PAC" evidence="2">
    <location>
        <begin position="85"/>
        <end position="136"/>
    </location>
</feature>
<dbReference type="InterPro" id="IPR035919">
    <property type="entry name" value="EAL_sf"/>
</dbReference>
<dbReference type="SUPFAM" id="SSF55073">
    <property type="entry name" value="Nucleotide cyclase"/>
    <property type="match status" value="1"/>
</dbReference>
<dbReference type="Gene3D" id="3.30.450.20">
    <property type="entry name" value="PAS domain"/>
    <property type="match status" value="3"/>
</dbReference>
<dbReference type="PANTHER" id="PTHR44757:SF2">
    <property type="entry name" value="BIOFILM ARCHITECTURE MAINTENANCE PROTEIN MBAA"/>
    <property type="match status" value="1"/>
</dbReference>
<evidence type="ECO:0000259" key="4">
    <source>
        <dbReference type="PROSITE" id="PS50887"/>
    </source>
</evidence>
<dbReference type="InterPro" id="IPR052155">
    <property type="entry name" value="Biofilm_reg_signaling"/>
</dbReference>
<dbReference type="Proteomes" id="UP000339690">
    <property type="component" value="Chromosome"/>
</dbReference>
<feature type="domain" description="PAC" evidence="2">
    <location>
        <begin position="209"/>
        <end position="260"/>
    </location>
</feature>
<dbReference type="InterPro" id="IPR000700">
    <property type="entry name" value="PAS-assoc_C"/>
</dbReference>
<dbReference type="FunFam" id="3.20.20.450:FF:000001">
    <property type="entry name" value="Cyclic di-GMP phosphodiesterase yahA"/>
    <property type="match status" value="1"/>
</dbReference>
<feature type="domain" description="PAS" evidence="1">
    <location>
        <begin position="9"/>
        <end position="67"/>
    </location>
</feature>
<dbReference type="Pfam" id="PF08448">
    <property type="entry name" value="PAS_4"/>
    <property type="match status" value="1"/>
</dbReference>
<feature type="domain" description="PAS" evidence="1">
    <location>
        <begin position="137"/>
        <end position="207"/>
    </location>
</feature>
<dbReference type="SMART" id="SM00091">
    <property type="entry name" value="PAS"/>
    <property type="match status" value="3"/>
</dbReference>
<keyword evidence="6" id="KW-1185">Reference proteome</keyword>
<organism evidence="5 6">
    <name type="scientific">Gracilibacillus salitolerans</name>
    <dbReference type="NCBI Taxonomy" id="2663022"/>
    <lineage>
        <taxon>Bacteria</taxon>
        <taxon>Bacillati</taxon>
        <taxon>Bacillota</taxon>
        <taxon>Bacilli</taxon>
        <taxon>Bacillales</taxon>
        <taxon>Bacillaceae</taxon>
        <taxon>Gracilibacillus</taxon>
    </lineage>
</organism>
<dbReference type="PROSITE" id="PS50112">
    <property type="entry name" value="PAS"/>
    <property type="match status" value="3"/>
</dbReference>
<dbReference type="SMART" id="SM00086">
    <property type="entry name" value="PAC"/>
    <property type="match status" value="3"/>
</dbReference>
<dbReference type="CDD" id="cd01949">
    <property type="entry name" value="GGDEF"/>
    <property type="match status" value="1"/>
</dbReference>
<dbReference type="EMBL" id="CP045915">
    <property type="protein sequence ID" value="QGH33361.1"/>
    <property type="molecule type" value="Genomic_DNA"/>
</dbReference>
<evidence type="ECO:0000259" key="3">
    <source>
        <dbReference type="PROSITE" id="PS50883"/>
    </source>
</evidence>
<dbReference type="Pfam" id="PF13426">
    <property type="entry name" value="PAS_9"/>
    <property type="match status" value="2"/>
</dbReference>
<reference evidence="5 6" key="1">
    <citation type="submission" date="2019-11" db="EMBL/GenBank/DDBJ databases">
        <title>Gracilibacillus salitolerans sp. nov., a moderate halophile isolated from a saline soil in northwest China.</title>
        <authorList>
            <person name="Gan L."/>
        </authorList>
    </citation>
    <scope>NUCLEOTIDE SEQUENCE [LARGE SCALE GENOMIC DNA]</scope>
    <source>
        <strain evidence="5 6">SCU50</strain>
    </source>
</reference>
<dbReference type="RefSeq" id="WP_153790412.1">
    <property type="nucleotide sequence ID" value="NZ_CP045915.1"/>
</dbReference>
<evidence type="ECO:0000313" key="5">
    <source>
        <dbReference type="EMBL" id="QGH33361.1"/>
    </source>
</evidence>
<feature type="domain" description="EAL" evidence="3">
    <location>
        <begin position="556"/>
        <end position="809"/>
    </location>
</feature>
<dbReference type="SMART" id="SM00267">
    <property type="entry name" value="GGDEF"/>
    <property type="match status" value="1"/>
</dbReference>
<dbReference type="InterPro" id="IPR035965">
    <property type="entry name" value="PAS-like_dom_sf"/>
</dbReference>
<dbReference type="PROSITE" id="PS50883">
    <property type="entry name" value="EAL"/>
    <property type="match status" value="1"/>
</dbReference>
<dbReference type="InterPro" id="IPR001633">
    <property type="entry name" value="EAL_dom"/>
</dbReference>
<dbReference type="InterPro" id="IPR012226">
    <property type="entry name" value="Diguanyl_cyclase/Pdiesterase"/>
</dbReference>
<dbReference type="NCBIfam" id="TIGR00229">
    <property type="entry name" value="sensory_box"/>
    <property type="match status" value="3"/>
</dbReference>
<name>A0A5Q2TGU9_9BACI</name>
<dbReference type="Gene3D" id="3.20.20.450">
    <property type="entry name" value="EAL domain"/>
    <property type="match status" value="1"/>
</dbReference>
<dbReference type="InterPro" id="IPR000014">
    <property type="entry name" value="PAS"/>
</dbReference>
<evidence type="ECO:0000259" key="2">
    <source>
        <dbReference type="PROSITE" id="PS50113"/>
    </source>
</evidence>
<dbReference type="SUPFAM" id="SSF141868">
    <property type="entry name" value="EAL domain-like"/>
    <property type="match status" value="1"/>
</dbReference>
<accession>A0A5Q2TGU9</accession>
<dbReference type="NCBIfam" id="TIGR00254">
    <property type="entry name" value="GGDEF"/>
    <property type="match status" value="1"/>
</dbReference>
<dbReference type="InterPro" id="IPR001610">
    <property type="entry name" value="PAC"/>
</dbReference>
<dbReference type="InterPro" id="IPR000160">
    <property type="entry name" value="GGDEF_dom"/>
</dbReference>
<dbReference type="InterPro" id="IPR043128">
    <property type="entry name" value="Rev_trsase/Diguanyl_cyclase"/>
</dbReference>
<dbReference type="Pfam" id="PF00563">
    <property type="entry name" value="EAL"/>
    <property type="match status" value="1"/>
</dbReference>
<dbReference type="CDD" id="cd01948">
    <property type="entry name" value="EAL"/>
    <property type="match status" value="1"/>
</dbReference>
<dbReference type="InterPro" id="IPR013656">
    <property type="entry name" value="PAS_4"/>
</dbReference>
<dbReference type="PIRSF" id="PIRSF005925">
    <property type="entry name" value="Dos"/>
    <property type="match status" value="1"/>
</dbReference>
<gene>
    <name evidence="5" type="ORF">GI584_04605</name>
</gene>
<dbReference type="PANTHER" id="PTHR44757">
    <property type="entry name" value="DIGUANYLATE CYCLASE DGCP"/>
    <property type="match status" value="1"/>
</dbReference>
<evidence type="ECO:0000313" key="6">
    <source>
        <dbReference type="Proteomes" id="UP000339690"/>
    </source>
</evidence>
<feature type="domain" description="PAS" evidence="1">
    <location>
        <begin position="261"/>
        <end position="331"/>
    </location>
</feature>
<dbReference type="InterPro" id="IPR029787">
    <property type="entry name" value="Nucleotide_cyclase"/>
</dbReference>
<sequence length="813" mass="93349">MQFKDPTISYHDLLLLIHHIPEPLIVSSWDSDQNQQIVAVNKAAIELTGYSRYELLDMDPFDLVDPDLLRHISLDKQAFFKSKFDRFESVQIKKNGEKYPVSVALKLVETDENRKYIINIFSDITDKKNTEVLLEKTHQEFESLFDFNPDLIFTLNKKGHFTNVNPANERILHFTKQELLDKSYHDIIYEEDLSLCNSLFQEVITNNAVQKELRVYTKEKDILILDITAVPTFKKDKITGVIGVARDITKEKEIAKQLQESEQRYRSLFENNIDPVLTLDLQGHFIYMNKVTEDLMGYSKQELVGTSFLPHIVPELREYTKNQYAKVQEGEAVQYETCLHNKQKDRVYIHVTVIPIIVDGHLTGVHCLAKDITEKKHLEDKLNYLAYHDYLTTLPNQHFFHNQLKNMIDNAESTADFSIFFLDLDRFKTINDSLGHEYGDILLKKVAKRLQRNVPANATVFRYGGDEFIVLLENTTIEETEQVATNILKELIVSYHLDGIDIVVSPSIGISVYPSDATDAKTLIKKADNAMYHAKRIGKSNFQFYHDSMVSKIHGNVEMESLLRKAIALEEFLLVYQPQIDAVTNKVYGAEALIRWNNKELGMISPGQFIPLAEDSGLIVPIGEWVIREACQQVKQWQEEGHPLFPISVNLSIRQFYQTDLIPVVQNIIEEIGIEPEYLELEITESMAMDADTASTVLHELKEIGVKIAIDDFGTGYSSLSYLKQFPIDHLKIDQSFIQDISDNGDDEDIVSAIITLAHNLKMATIAEGVETEAHIKFLQKHQCDVLQGYYFSKPLEPQAFKVWLQAYDKNTN</sequence>
<dbReference type="FunFam" id="3.30.70.270:FF:000001">
    <property type="entry name" value="Diguanylate cyclase domain protein"/>
    <property type="match status" value="1"/>
</dbReference>
<dbReference type="CDD" id="cd00130">
    <property type="entry name" value="PAS"/>
    <property type="match status" value="3"/>
</dbReference>
<dbReference type="AlphaFoldDB" id="A0A5Q2TGU9"/>
<dbReference type="SMART" id="SM00052">
    <property type="entry name" value="EAL"/>
    <property type="match status" value="1"/>
</dbReference>
<dbReference type="PROSITE" id="PS50887">
    <property type="entry name" value="GGDEF"/>
    <property type="match status" value="1"/>
</dbReference>
<dbReference type="PROSITE" id="PS50113">
    <property type="entry name" value="PAC"/>
    <property type="match status" value="2"/>
</dbReference>
<dbReference type="Pfam" id="PF00990">
    <property type="entry name" value="GGDEF"/>
    <property type="match status" value="1"/>
</dbReference>
<protein>
    <submittedName>
        <fullName evidence="5">EAL domain-containing protein</fullName>
    </submittedName>
</protein>
<dbReference type="SUPFAM" id="SSF55785">
    <property type="entry name" value="PYP-like sensor domain (PAS domain)"/>
    <property type="match status" value="3"/>
</dbReference>
<proteinExistence type="predicted"/>
<dbReference type="KEGG" id="grc:GI584_04605"/>
<dbReference type="Gene3D" id="3.30.70.270">
    <property type="match status" value="1"/>
</dbReference>
<feature type="domain" description="GGDEF" evidence="4">
    <location>
        <begin position="415"/>
        <end position="547"/>
    </location>
</feature>